<gene>
    <name evidence="2" type="ORF">EKG83_42250</name>
</gene>
<evidence type="ECO:0000259" key="1">
    <source>
        <dbReference type="PROSITE" id="PS51819"/>
    </source>
</evidence>
<evidence type="ECO:0000313" key="2">
    <source>
        <dbReference type="EMBL" id="QFZ24836.1"/>
    </source>
</evidence>
<dbReference type="PROSITE" id="PS51819">
    <property type="entry name" value="VOC"/>
    <property type="match status" value="1"/>
</dbReference>
<organism evidence="2 3">
    <name type="scientific">Saccharothrix syringae</name>
    <name type="common">Nocardiopsis syringae</name>
    <dbReference type="NCBI Taxonomy" id="103733"/>
    <lineage>
        <taxon>Bacteria</taxon>
        <taxon>Bacillati</taxon>
        <taxon>Actinomycetota</taxon>
        <taxon>Actinomycetes</taxon>
        <taxon>Pseudonocardiales</taxon>
        <taxon>Pseudonocardiaceae</taxon>
        <taxon>Saccharothrix</taxon>
    </lineage>
</organism>
<dbReference type="InterPro" id="IPR029068">
    <property type="entry name" value="Glyas_Bleomycin-R_OHBP_Dase"/>
</dbReference>
<dbReference type="PANTHER" id="PTHR33993:SF5">
    <property type="entry name" value="GLYOXALASE"/>
    <property type="match status" value="1"/>
</dbReference>
<dbReference type="InterPro" id="IPR037523">
    <property type="entry name" value="VOC_core"/>
</dbReference>
<dbReference type="OrthoDB" id="9799428at2"/>
<dbReference type="InterPro" id="IPR041581">
    <property type="entry name" value="Glyoxalase_6"/>
</dbReference>
<dbReference type="PANTHER" id="PTHR33993">
    <property type="entry name" value="GLYOXALASE-RELATED"/>
    <property type="match status" value="1"/>
</dbReference>
<reference evidence="3" key="1">
    <citation type="journal article" date="2021" name="Curr. Microbiol.">
        <title>Complete genome of nocamycin-producing strain Saccharothrix syringae NRRL B-16468 reveals the biosynthetic potential for secondary metabolites.</title>
        <authorList>
            <person name="Mo X."/>
            <person name="Yang S."/>
        </authorList>
    </citation>
    <scope>NUCLEOTIDE SEQUENCE [LARGE SCALE GENOMIC DNA]</scope>
    <source>
        <strain evidence="3">ATCC 51364 / DSM 43886 / JCM 6844 / KCTC 9398 / NBRC 14523 / NRRL B-16468 / INA 2240</strain>
    </source>
</reference>
<proteinExistence type="predicted"/>
<accession>A0A5Q0HEW5</accession>
<keyword evidence="3" id="KW-1185">Reference proteome</keyword>
<feature type="domain" description="VOC" evidence="1">
    <location>
        <begin position="3"/>
        <end position="115"/>
    </location>
</feature>
<protein>
    <submittedName>
        <fullName evidence="2">VOC family protein</fullName>
    </submittedName>
</protein>
<dbReference type="InterPro" id="IPR052164">
    <property type="entry name" value="Anthracycline_SecMetBiosynth"/>
</dbReference>
<dbReference type="Gene3D" id="3.10.180.10">
    <property type="entry name" value="2,3-Dihydroxybiphenyl 1,2-Dioxygenase, domain 1"/>
    <property type="match status" value="1"/>
</dbReference>
<sequence length="119" mass="13280">MTGIGGVFLRARNPARMAEWYRRHLGVPMSAGGAVTFHWAEAETTTLALFAQDTDYFGEPGQRAMLNLRVDDLAVLLEQLRGRGVEVLPQTEDSEFGRFGWCVDPEGNRIELWEPAPGM</sequence>
<dbReference type="SUPFAM" id="SSF54593">
    <property type="entry name" value="Glyoxalase/Bleomycin resistance protein/Dihydroxybiphenyl dioxygenase"/>
    <property type="match status" value="1"/>
</dbReference>
<dbReference type="Proteomes" id="UP000325787">
    <property type="component" value="Chromosome"/>
</dbReference>
<dbReference type="AlphaFoldDB" id="A0A5Q0HEW5"/>
<dbReference type="KEGG" id="ssyi:EKG83_42250"/>
<dbReference type="EMBL" id="CP034550">
    <property type="protein sequence ID" value="QFZ24836.1"/>
    <property type="molecule type" value="Genomic_DNA"/>
</dbReference>
<name>A0A5Q0HEW5_SACSY</name>
<evidence type="ECO:0000313" key="3">
    <source>
        <dbReference type="Proteomes" id="UP000325787"/>
    </source>
</evidence>
<dbReference type="Pfam" id="PF18029">
    <property type="entry name" value="Glyoxalase_6"/>
    <property type="match status" value="1"/>
</dbReference>